<keyword evidence="1" id="KW-1133">Transmembrane helix</keyword>
<evidence type="ECO:0000256" key="1">
    <source>
        <dbReference type="SAM" id="Phobius"/>
    </source>
</evidence>
<accession>A0A1S9UA34</accession>
<evidence type="ECO:0000313" key="5">
    <source>
        <dbReference type="Proteomes" id="UP000225872"/>
    </source>
</evidence>
<evidence type="ECO:0000313" key="2">
    <source>
        <dbReference type="EMBL" id="OOR19146.1"/>
    </source>
</evidence>
<dbReference type="EMBL" id="NULO01000003">
    <property type="protein sequence ID" value="PGT07355.1"/>
    <property type="molecule type" value="Genomic_DNA"/>
</dbReference>
<dbReference type="Proteomes" id="UP000191124">
    <property type="component" value="Unassembled WGS sequence"/>
</dbReference>
<reference evidence="2 4" key="1">
    <citation type="submission" date="2017-01" db="EMBL/GenBank/DDBJ databases">
        <title>Bacillus cereus isolates.</title>
        <authorList>
            <person name="Beno S.M."/>
        </authorList>
    </citation>
    <scope>NUCLEOTIDE SEQUENCE [LARGE SCALE GENOMIC DNA]</scope>
    <source>
        <strain evidence="2 4">FSL M7-1219</strain>
    </source>
</reference>
<organism evidence="2 4">
    <name type="scientific">Bacillus cereus</name>
    <dbReference type="NCBI Taxonomy" id="1396"/>
    <lineage>
        <taxon>Bacteria</taxon>
        <taxon>Bacillati</taxon>
        <taxon>Bacillota</taxon>
        <taxon>Bacilli</taxon>
        <taxon>Bacillales</taxon>
        <taxon>Bacillaceae</taxon>
        <taxon>Bacillus</taxon>
        <taxon>Bacillus cereus group</taxon>
    </lineage>
</organism>
<evidence type="ECO:0000313" key="3">
    <source>
        <dbReference type="EMBL" id="PGT07355.1"/>
    </source>
</evidence>
<dbReference type="Proteomes" id="UP000225872">
    <property type="component" value="Unassembled WGS sequence"/>
</dbReference>
<gene>
    <name evidence="2" type="ORF">BW892_25765</name>
    <name evidence="3" type="ORF">COD09_00560</name>
</gene>
<dbReference type="AlphaFoldDB" id="A0A1S9UA34"/>
<comment type="caution">
    <text evidence="2">The sequence shown here is derived from an EMBL/GenBank/DDBJ whole genome shotgun (WGS) entry which is preliminary data.</text>
</comment>
<protein>
    <submittedName>
        <fullName evidence="2">Uncharacterized protein</fullName>
    </submittedName>
</protein>
<keyword evidence="1" id="KW-0812">Transmembrane</keyword>
<evidence type="ECO:0000313" key="4">
    <source>
        <dbReference type="Proteomes" id="UP000191124"/>
    </source>
</evidence>
<feature type="transmembrane region" description="Helical" evidence="1">
    <location>
        <begin position="32"/>
        <end position="55"/>
    </location>
</feature>
<dbReference type="EMBL" id="MUAL01000104">
    <property type="protein sequence ID" value="OOR19146.1"/>
    <property type="molecule type" value="Genomic_DNA"/>
</dbReference>
<proteinExistence type="predicted"/>
<keyword evidence="1" id="KW-0472">Membrane</keyword>
<reference evidence="3 5" key="2">
    <citation type="submission" date="2017-09" db="EMBL/GenBank/DDBJ databases">
        <title>Large-scale bioinformatics analysis of Bacillus genomes uncovers conserved roles of natural products in bacterial physiology.</title>
        <authorList>
            <consortium name="Agbiome Team Llc"/>
            <person name="Bleich R.M."/>
            <person name="Grubbs K.J."/>
            <person name="Santa Maria K.C."/>
            <person name="Allen S.E."/>
            <person name="Farag S."/>
            <person name="Shank E.A."/>
            <person name="Bowers A."/>
        </authorList>
    </citation>
    <scope>NUCLEOTIDE SEQUENCE [LARGE SCALE GENOMIC DNA]</scope>
    <source>
        <strain evidence="3 5">AFS041432</strain>
    </source>
</reference>
<name>A0A1S9UA34_BACCE</name>
<sequence>MNGYSDNREVIIQVINYGDIILEEVLPYLFNILYYHFITYFKFTLLIYCILTIIITHDLIYY</sequence>